<dbReference type="EMBL" id="BARW01021887">
    <property type="protein sequence ID" value="GAI93141.1"/>
    <property type="molecule type" value="Genomic_DNA"/>
</dbReference>
<name>X1TP43_9ZZZZ</name>
<gene>
    <name evidence="1" type="ORF">S12H4_36681</name>
</gene>
<protein>
    <submittedName>
        <fullName evidence="1">Uncharacterized protein</fullName>
    </submittedName>
</protein>
<accession>X1TP43</accession>
<comment type="caution">
    <text evidence="1">The sequence shown here is derived from an EMBL/GenBank/DDBJ whole genome shotgun (WGS) entry which is preliminary data.</text>
</comment>
<dbReference type="AlphaFoldDB" id="X1TP43"/>
<reference evidence="1" key="1">
    <citation type="journal article" date="2014" name="Front. Microbiol.">
        <title>High frequency of phylogenetically diverse reductive dehalogenase-homologous genes in deep subseafloor sedimentary metagenomes.</title>
        <authorList>
            <person name="Kawai M."/>
            <person name="Futagami T."/>
            <person name="Toyoda A."/>
            <person name="Takaki Y."/>
            <person name="Nishi S."/>
            <person name="Hori S."/>
            <person name="Arai W."/>
            <person name="Tsubouchi T."/>
            <person name="Morono Y."/>
            <person name="Uchiyama I."/>
            <person name="Ito T."/>
            <person name="Fujiyama A."/>
            <person name="Inagaki F."/>
            <person name="Takami H."/>
        </authorList>
    </citation>
    <scope>NUCLEOTIDE SEQUENCE</scope>
    <source>
        <strain evidence="1">Expedition CK06-06</strain>
    </source>
</reference>
<evidence type="ECO:0000313" key="1">
    <source>
        <dbReference type="EMBL" id="GAI93141.1"/>
    </source>
</evidence>
<proteinExistence type="predicted"/>
<feature type="non-terminal residue" evidence="1">
    <location>
        <position position="85"/>
    </location>
</feature>
<organism evidence="1">
    <name type="scientific">marine sediment metagenome</name>
    <dbReference type="NCBI Taxonomy" id="412755"/>
    <lineage>
        <taxon>unclassified sequences</taxon>
        <taxon>metagenomes</taxon>
        <taxon>ecological metagenomes</taxon>
    </lineage>
</organism>
<sequence length="85" mass="9816">MFAKTQGSLMEDIKMKGLKIADEILKQTDNKKEINHYENSIIEATKRADSDKIKNFDKSCYTLVNSVMSECNVDPLEMSVMQFYQ</sequence>